<dbReference type="PANTHER" id="PTHR33643">
    <property type="entry name" value="UREASE ACCESSORY PROTEIN D"/>
    <property type="match status" value="1"/>
</dbReference>
<sequence length="277" mass="31822">MAAWRAQLNLLFAQQHSRTVLRHRQHCGPLQIQRPFYPEADGTVHLYLLHPPGGVAGGDELHINLILQENSRVLLTTPAATKLYRHPHLSSQQRLQANLSDHAILEWLPQETIAFNHCRTLNQLQFNLGKNSVLIAWDNLCLARPAINERFTEGRIEQRLCVNHLGQPLWLERGYLQGQNQDAVLQSHWGWQGQPVLSSFFCGIVEQSLLPAAREQIATLPKHDQEQIAVTWFDGLLVARYLGADPRRAQTYWLRIWSLVRERLWGKTACLPRIWAT</sequence>
<comment type="caution">
    <text evidence="5">The sequence shown here is derived from an EMBL/GenBank/DDBJ whole genome shotgun (WGS) entry which is preliminary data.</text>
</comment>
<evidence type="ECO:0000256" key="3">
    <source>
        <dbReference type="ARBA" id="ARBA00023186"/>
    </source>
</evidence>
<name>A0A251X4K5_9GAMM</name>
<dbReference type="Proteomes" id="UP000194798">
    <property type="component" value="Unassembled WGS sequence"/>
</dbReference>
<dbReference type="GO" id="GO:0005737">
    <property type="term" value="C:cytoplasm"/>
    <property type="evidence" value="ECO:0007669"/>
    <property type="project" value="UniProtKB-SubCell"/>
</dbReference>
<dbReference type="GO" id="GO:0016151">
    <property type="term" value="F:nickel cation binding"/>
    <property type="evidence" value="ECO:0007669"/>
    <property type="project" value="UniProtKB-UniRule"/>
</dbReference>
<organism evidence="5 6">
    <name type="scientific">Thioflexithrix psekupsensis</name>
    <dbReference type="NCBI Taxonomy" id="1570016"/>
    <lineage>
        <taxon>Bacteria</taxon>
        <taxon>Pseudomonadati</taxon>
        <taxon>Pseudomonadota</taxon>
        <taxon>Gammaproteobacteria</taxon>
        <taxon>Thiotrichales</taxon>
        <taxon>Thioflexithrix</taxon>
    </lineage>
</organism>
<accession>A0A251X4K5</accession>
<evidence type="ECO:0000256" key="2">
    <source>
        <dbReference type="ARBA" id="ARBA00022988"/>
    </source>
</evidence>
<evidence type="ECO:0000313" key="5">
    <source>
        <dbReference type="EMBL" id="OUD12028.1"/>
    </source>
</evidence>
<dbReference type="PANTHER" id="PTHR33643:SF1">
    <property type="entry name" value="UREASE ACCESSORY PROTEIN D"/>
    <property type="match status" value="1"/>
</dbReference>
<proteinExistence type="inferred from homology"/>
<comment type="subcellular location">
    <subcellularLocation>
        <location evidence="4">Cytoplasm</location>
    </subcellularLocation>
</comment>
<keyword evidence="6" id="KW-1185">Reference proteome</keyword>
<keyword evidence="2 4" id="KW-0996">Nickel insertion</keyword>
<comment type="function">
    <text evidence="4">Required for maturation of urease via the functional incorporation of the urease nickel metallocenter.</text>
</comment>
<dbReference type="OrthoDB" id="9798842at2"/>
<dbReference type="EMBL" id="MSLT01000023">
    <property type="protein sequence ID" value="OUD12028.1"/>
    <property type="molecule type" value="Genomic_DNA"/>
</dbReference>
<dbReference type="RefSeq" id="WP_086488944.1">
    <property type="nucleotide sequence ID" value="NZ_MSLT01000023.1"/>
</dbReference>
<keyword evidence="3 4" id="KW-0143">Chaperone</keyword>
<dbReference type="HAMAP" id="MF_01384">
    <property type="entry name" value="UreD"/>
    <property type="match status" value="1"/>
</dbReference>
<evidence type="ECO:0000256" key="4">
    <source>
        <dbReference type="HAMAP-Rule" id="MF_01384"/>
    </source>
</evidence>
<gene>
    <name evidence="4" type="primary">ureD</name>
    <name evidence="5" type="ORF">TPSD3_12895</name>
</gene>
<dbReference type="AlphaFoldDB" id="A0A251X4K5"/>
<evidence type="ECO:0000256" key="1">
    <source>
        <dbReference type="ARBA" id="ARBA00007177"/>
    </source>
</evidence>
<evidence type="ECO:0000313" key="6">
    <source>
        <dbReference type="Proteomes" id="UP000194798"/>
    </source>
</evidence>
<dbReference type="InterPro" id="IPR002669">
    <property type="entry name" value="UreD"/>
</dbReference>
<comment type="subunit">
    <text evidence="4">UreD, UreF and UreG form a complex that acts as a GTP-hydrolysis-dependent molecular chaperone, activating the urease apoprotein by helping to assemble the nickel containing metallocenter of UreC. The UreE protein probably delivers the nickel.</text>
</comment>
<protein>
    <recommendedName>
        <fullName evidence="4">Urease accessory protein UreD</fullName>
    </recommendedName>
</protein>
<comment type="similarity">
    <text evidence="1 4">Belongs to the UreD family.</text>
</comment>
<reference evidence="5 6" key="1">
    <citation type="submission" date="2016-12" db="EMBL/GenBank/DDBJ databases">
        <title>Thioflexothrix psekupsii D3 genome sequencing and assembly.</title>
        <authorList>
            <person name="Fomenkov A."/>
            <person name="Vincze T."/>
            <person name="Grabovich M."/>
            <person name="Anton B.P."/>
            <person name="Dubinina G."/>
            <person name="Orlova M."/>
            <person name="Belousova E."/>
            <person name="Roberts R.J."/>
        </authorList>
    </citation>
    <scope>NUCLEOTIDE SEQUENCE [LARGE SCALE GENOMIC DNA]</scope>
    <source>
        <strain evidence="5">D3</strain>
    </source>
</reference>
<dbReference type="Pfam" id="PF01774">
    <property type="entry name" value="UreD"/>
    <property type="match status" value="1"/>
</dbReference>
<keyword evidence="4" id="KW-0963">Cytoplasm</keyword>